<dbReference type="OrthoDB" id="2774at10239"/>
<accession>A0A1C9C4J3</accession>
<gene>
    <name evidence="2" type="ORF">EsRv1gp1</name>
</gene>
<keyword evidence="2" id="KW-0167">Capsid protein</keyword>
<organism evidence="2 3">
    <name type="scientific">Eimeria stiedai RNA virus 1</name>
    <dbReference type="NCBI Taxonomy" id="1898175"/>
    <lineage>
        <taxon>Viruses</taxon>
        <taxon>Riboviria</taxon>
        <taxon>Orthornavirae</taxon>
        <taxon>Duplornaviricota</taxon>
        <taxon>Chrymotiviricetes</taxon>
        <taxon>Ghabrivirales</taxon>
        <taxon>Totiviridae</taxon>
    </lineage>
</organism>
<dbReference type="Pfam" id="PF05518">
    <property type="entry name" value="Totivirus_coat"/>
    <property type="match status" value="1"/>
</dbReference>
<dbReference type="InterPro" id="IPR008871">
    <property type="entry name" value="Totivirus_coat"/>
</dbReference>
<feature type="region of interest" description="Disordered" evidence="1">
    <location>
        <begin position="691"/>
        <end position="723"/>
    </location>
</feature>
<evidence type="ECO:0000313" key="3">
    <source>
        <dbReference type="Proteomes" id="UP000289565"/>
    </source>
</evidence>
<dbReference type="GO" id="GO:0019028">
    <property type="term" value="C:viral capsid"/>
    <property type="evidence" value="ECO:0007669"/>
    <property type="project" value="UniProtKB-KW"/>
</dbReference>
<name>A0A1C9C4J3_9VIRU</name>
<feature type="region of interest" description="Disordered" evidence="1">
    <location>
        <begin position="741"/>
        <end position="799"/>
    </location>
</feature>
<dbReference type="EMBL" id="KU597305">
    <property type="protein sequence ID" value="AOM63179.1"/>
    <property type="molecule type" value="Genomic_RNA"/>
</dbReference>
<sequence length="799" mass="86487">MAERLSGLSAPAQEVTSICSNRFTSPPKTGECRVYQGMLELSWHAWGKVKRNDKLIRYEVGCRFDATGERKDRELTIGKKVTKSILGGYPFPTLALFMPADYQERLLRVEPRHTARPNWECFDFTGPVAMLAAWLSALTWIPHAATSHFVDTSSISLVPITNLEDSAALSQNNVFISQNVCGRGGSGAYWALVAACSACGATVATDRVIMAGPDTPRFYSAAGYHLWRDVLDALRILGELYDRAGGGEVFAYAFTKGIHSVSTVVAHSDEGGLMRDILRERRFAIPFGGLPAGCGFHPGMPTLAKGAEYRHLARLVDAYLLQTAAAVAHCAPLVYTGLGTSCPSVAYGRLAPEYQHQKRMEDFETPFLDASTHAKDVVSARTQHVEILRQALEHSFFEFGALYLPAIASFWGFSPTGEREQACRQWPWDALGSVLDDCHNRHLIKGESIAPFFWIEPTSILPHSWRRTACETDGWASMGGPGESRRIRMFPQILEDPDSSFTHRYYLLGFQGARKCPWLWALNGHREDGLAQVRLRVAYPEDFLNLGGRAAKEGPTAVFSEQAPISDYLWVRGQNPLPHPAEFLNTGETIGVEIKHFDLDKDHWLKAMPSPNEIREAVLDLVVSAPQGLRVGKSNTETRQEIGYRTAGARAMHRALAEVAADMQSRPTVGEARIERLPAYFLPGGGGGTGTVTVSRGGLTSAPMDTAPGDAERPTGGGPPTASVDVGTVRAVHAKRLAPTLAAGTHTGPRLPHPQAVSGGPAPMGPTATPPARPGDDSTADFCGGQDGGAATGTAPQAP</sequence>
<dbReference type="Proteomes" id="UP000289565">
    <property type="component" value="Segment"/>
</dbReference>
<evidence type="ECO:0000313" key="2">
    <source>
        <dbReference type="EMBL" id="AOM63179.1"/>
    </source>
</evidence>
<proteinExistence type="predicted"/>
<keyword evidence="2" id="KW-0946">Virion</keyword>
<feature type="compositionally biased region" description="Low complexity" evidence="1">
    <location>
        <begin position="691"/>
        <end position="701"/>
    </location>
</feature>
<protein>
    <submittedName>
        <fullName evidence="2">Coat protein</fullName>
    </submittedName>
</protein>
<reference evidence="2 3" key="1">
    <citation type="journal article" date="2016" name="Arch. Virol.">
        <title>Complete genome sequence and evolution analysis of Eimeria stiedai RNA virus 1, a novel member of the family Totiviridae.</title>
        <authorList>
            <person name="Xin C."/>
            <person name="Wu B."/>
            <person name="Li J."/>
            <person name="Gong P."/>
            <person name="Yang J."/>
            <person name="Li H."/>
            <person name="Cai X."/>
            <person name="Zhang X."/>
        </authorList>
    </citation>
    <scope>NUCLEOTIDE SEQUENCE [LARGE SCALE GENOMIC DNA]</scope>
    <source>
        <strain evidence="2">TQCBD-12/0909</strain>
    </source>
</reference>
<keyword evidence="3" id="KW-1185">Reference proteome</keyword>
<evidence type="ECO:0000256" key="1">
    <source>
        <dbReference type="SAM" id="MobiDB-lite"/>
    </source>
</evidence>